<dbReference type="EMBL" id="CM004389">
    <property type="protein sequence ID" value="OAY54453.1"/>
    <property type="molecule type" value="Genomic_DNA"/>
</dbReference>
<gene>
    <name evidence="1" type="ORF">MANES_03G076200</name>
</gene>
<proteinExistence type="predicted"/>
<organism evidence="1">
    <name type="scientific">Manihot esculenta</name>
    <name type="common">Cassava</name>
    <name type="synonym">Jatropha manihot</name>
    <dbReference type="NCBI Taxonomy" id="3983"/>
    <lineage>
        <taxon>Eukaryota</taxon>
        <taxon>Viridiplantae</taxon>
        <taxon>Streptophyta</taxon>
        <taxon>Embryophyta</taxon>
        <taxon>Tracheophyta</taxon>
        <taxon>Spermatophyta</taxon>
        <taxon>Magnoliopsida</taxon>
        <taxon>eudicotyledons</taxon>
        <taxon>Gunneridae</taxon>
        <taxon>Pentapetalae</taxon>
        <taxon>rosids</taxon>
        <taxon>fabids</taxon>
        <taxon>Malpighiales</taxon>
        <taxon>Euphorbiaceae</taxon>
        <taxon>Crotonoideae</taxon>
        <taxon>Manihoteae</taxon>
        <taxon>Manihot</taxon>
    </lineage>
</organism>
<reference evidence="1" key="1">
    <citation type="submission" date="2016-02" db="EMBL/GenBank/DDBJ databases">
        <title>WGS assembly of Manihot esculenta.</title>
        <authorList>
            <person name="Bredeson J.V."/>
            <person name="Prochnik S.E."/>
            <person name="Lyons J.B."/>
            <person name="Schmutz J."/>
            <person name="Grimwood J."/>
            <person name="Vrebalov J."/>
            <person name="Bart R.S."/>
            <person name="Amuge T."/>
            <person name="Ferguson M.E."/>
            <person name="Green R."/>
            <person name="Putnam N."/>
            <person name="Stites J."/>
            <person name="Rounsley S."/>
            <person name="Rokhsar D.S."/>
        </authorList>
    </citation>
    <scope>NUCLEOTIDE SEQUENCE [LARGE SCALE GENOMIC DNA]</scope>
    <source>
        <tissue evidence="1">Leaf</tissue>
    </source>
</reference>
<sequence length="35" mass="4159">MKPITRPMAKMANLLKYKEDSILVKLFWYACKEVV</sequence>
<dbReference type="AlphaFoldDB" id="A0A2C9W5I2"/>
<evidence type="ECO:0000313" key="1">
    <source>
        <dbReference type="EMBL" id="OAY54453.1"/>
    </source>
</evidence>
<protein>
    <submittedName>
        <fullName evidence="1">Uncharacterized protein</fullName>
    </submittedName>
</protein>
<accession>A0A2C9W5I2</accession>
<name>A0A2C9W5I2_MANES</name>